<keyword evidence="3" id="KW-1185">Reference proteome</keyword>
<evidence type="ECO:0000256" key="1">
    <source>
        <dbReference type="SAM" id="MobiDB-lite"/>
    </source>
</evidence>
<dbReference type="Proteomes" id="UP000799536">
    <property type="component" value="Unassembled WGS sequence"/>
</dbReference>
<name>A0A9P4MSI4_9PLEO</name>
<proteinExistence type="predicted"/>
<protein>
    <submittedName>
        <fullName evidence="2">Uncharacterized protein</fullName>
    </submittedName>
</protein>
<feature type="region of interest" description="Disordered" evidence="1">
    <location>
        <begin position="501"/>
        <end position="541"/>
    </location>
</feature>
<dbReference type="EMBL" id="ML993882">
    <property type="protein sequence ID" value="KAF2204189.1"/>
    <property type="molecule type" value="Genomic_DNA"/>
</dbReference>
<feature type="compositionally biased region" description="Polar residues" evidence="1">
    <location>
        <begin position="193"/>
        <end position="207"/>
    </location>
</feature>
<feature type="compositionally biased region" description="Low complexity" evidence="1">
    <location>
        <begin position="457"/>
        <end position="473"/>
    </location>
</feature>
<feature type="compositionally biased region" description="Polar residues" evidence="1">
    <location>
        <begin position="1"/>
        <end position="14"/>
    </location>
</feature>
<accession>A0A9P4MSI4</accession>
<feature type="compositionally biased region" description="Basic and acidic residues" evidence="1">
    <location>
        <begin position="94"/>
        <end position="117"/>
    </location>
</feature>
<feature type="compositionally biased region" description="Low complexity" evidence="1">
    <location>
        <begin position="217"/>
        <end position="237"/>
    </location>
</feature>
<evidence type="ECO:0000313" key="3">
    <source>
        <dbReference type="Proteomes" id="UP000799536"/>
    </source>
</evidence>
<feature type="region of interest" description="Disordered" evidence="1">
    <location>
        <begin position="452"/>
        <end position="473"/>
    </location>
</feature>
<sequence>MKTAQDRTISASSDELSRSTRRLFAHEVVGAAPKLRRKFAVEPVETTQKRHRKVAPEANGATVKQDLDNNAPGAAASVRRRFRPEPVETIVRSSRKEDKDEPRSVKPTRESKEDVVPKPRRRFAPQLIETAKRSRKAGDSPLPFDKMETIAEGSRTPRRGRHLVPAPPENTPMCELSRNPIFLEMKQAAALSFSRNSSRGSTRSQHSFRIPELDPIESSQSEESTPPSLSTSPSAFSDTSYMYKEATRMRESVDDRFSGYMLELAARAAEKQLREQAMAAFPNNDFHEPVHHFVDSELDEPETDSEGVRVSFSRRESTFSEATWELAAMQKHRERREQDAELEKKNKREAEMNKKQNGGHGVWRNPAADLLDGSSNKNVMGGWQKDEELDKMRKGARPPMLGADIEFPRCSSPDPARFDTTQGCDAARKAMCYLTEQCQLAEKGGGLWCGKETTNLPSRPSQTPSQSQSRRASGLWFNAGSRPPSRGGLWGGCCVNSGPAQSRKPTGLMTPSLETENPLDTPHPTPQRSQLPLTPPESDPDMNCIDEKLAKELAIEEEFGDDFVTQVYNYLSLGYPSIARNFDEELSKISHIPVCELRQDDHLASSRGYIRLGPDGNLKETEITEENCMRWRALRSYIQEWARQQPSMAVKHNVSVGMIVRKGSWAF</sequence>
<dbReference type="OrthoDB" id="4716584at2759"/>
<reference evidence="2" key="1">
    <citation type="journal article" date="2020" name="Stud. Mycol.">
        <title>101 Dothideomycetes genomes: a test case for predicting lifestyles and emergence of pathogens.</title>
        <authorList>
            <person name="Haridas S."/>
            <person name="Albert R."/>
            <person name="Binder M."/>
            <person name="Bloem J."/>
            <person name="Labutti K."/>
            <person name="Salamov A."/>
            <person name="Andreopoulos B."/>
            <person name="Baker S."/>
            <person name="Barry K."/>
            <person name="Bills G."/>
            <person name="Bluhm B."/>
            <person name="Cannon C."/>
            <person name="Castanera R."/>
            <person name="Culley D."/>
            <person name="Daum C."/>
            <person name="Ezra D."/>
            <person name="Gonzalez J."/>
            <person name="Henrissat B."/>
            <person name="Kuo A."/>
            <person name="Liang C."/>
            <person name="Lipzen A."/>
            <person name="Lutzoni F."/>
            <person name="Magnuson J."/>
            <person name="Mondo S."/>
            <person name="Nolan M."/>
            <person name="Ohm R."/>
            <person name="Pangilinan J."/>
            <person name="Park H.-J."/>
            <person name="Ramirez L."/>
            <person name="Alfaro M."/>
            <person name="Sun H."/>
            <person name="Tritt A."/>
            <person name="Yoshinaga Y."/>
            <person name="Zwiers L.-H."/>
            <person name="Turgeon B."/>
            <person name="Goodwin S."/>
            <person name="Spatafora J."/>
            <person name="Crous P."/>
            <person name="Grigoriev I."/>
        </authorList>
    </citation>
    <scope>NUCLEOTIDE SEQUENCE</scope>
    <source>
        <strain evidence="2">ATCC 74209</strain>
    </source>
</reference>
<feature type="region of interest" description="Disordered" evidence="1">
    <location>
        <begin position="1"/>
        <end position="20"/>
    </location>
</feature>
<gene>
    <name evidence="2" type="ORF">GQ43DRAFT_469305</name>
</gene>
<organism evidence="2 3">
    <name type="scientific">Delitschia confertaspora ATCC 74209</name>
    <dbReference type="NCBI Taxonomy" id="1513339"/>
    <lineage>
        <taxon>Eukaryota</taxon>
        <taxon>Fungi</taxon>
        <taxon>Dikarya</taxon>
        <taxon>Ascomycota</taxon>
        <taxon>Pezizomycotina</taxon>
        <taxon>Dothideomycetes</taxon>
        <taxon>Pleosporomycetidae</taxon>
        <taxon>Pleosporales</taxon>
        <taxon>Delitschiaceae</taxon>
        <taxon>Delitschia</taxon>
    </lineage>
</organism>
<dbReference type="AlphaFoldDB" id="A0A9P4MSI4"/>
<feature type="region of interest" description="Disordered" evidence="1">
    <location>
        <begin position="42"/>
        <end position="174"/>
    </location>
</feature>
<comment type="caution">
    <text evidence="2">The sequence shown here is derived from an EMBL/GenBank/DDBJ whole genome shotgun (WGS) entry which is preliminary data.</text>
</comment>
<evidence type="ECO:0000313" key="2">
    <source>
        <dbReference type="EMBL" id="KAF2204189.1"/>
    </source>
</evidence>
<feature type="region of interest" description="Disordered" evidence="1">
    <location>
        <begin position="193"/>
        <end position="237"/>
    </location>
</feature>